<feature type="transmembrane region" description="Helical" evidence="1">
    <location>
        <begin position="56"/>
        <end position="75"/>
    </location>
</feature>
<comment type="caution">
    <text evidence="2">The sequence shown here is derived from an EMBL/GenBank/DDBJ whole genome shotgun (WGS) entry which is preliminary data.</text>
</comment>
<dbReference type="InterPro" id="IPR047798">
    <property type="entry name" value="BPSS1780-like"/>
</dbReference>
<evidence type="ECO:0008006" key="4">
    <source>
        <dbReference type="Google" id="ProtNLM"/>
    </source>
</evidence>
<keyword evidence="1" id="KW-1133">Transmembrane helix</keyword>
<accession>A0ABX2IS30</accession>
<feature type="transmembrane region" description="Helical" evidence="1">
    <location>
        <begin position="172"/>
        <end position="195"/>
    </location>
</feature>
<feature type="transmembrane region" description="Helical" evidence="1">
    <location>
        <begin position="119"/>
        <end position="152"/>
    </location>
</feature>
<keyword evidence="1" id="KW-0812">Transmembrane</keyword>
<evidence type="ECO:0000313" key="2">
    <source>
        <dbReference type="EMBL" id="NSL57023.1"/>
    </source>
</evidence>
<reference evidence="2 3" key="1">
    <citation type="submission" date="2020-06" db="EMBL/GenBank/DDBJ databases">
        <title>Draft genome of Uliginosibacterium sp. IMCC34675.</title>
        <authorList>
            <person name="Song J."/>
        </authorList>
    </citation>
    <scope>NUCLEOTIDE SEQUENCE [LARGE SCALE GENOMIC DNA]</scope>
    <source>
        <strain evidence="2 3">IMCC34675</strain>
    </source>
</reference>
<gene>
    <name evidence="2" type="ORF">HJ583_018480</name>
</gene>
<sequence length="264" mass="28516">MQTQGNNPYAPPAAIVEDEQNWQQDGQYIPGGRTVSAGRGVSWFGMGWEFFKQSPLGWIVLLIVFGVLWMVVSMIPLVNLLAIVLFPVLNGGVMIACENQRRNGSLAIGDLFAGFQQKFGPLAILGLISFGVMLVSMIPVIAIMGFGFASALMGGQQIDPSMIMGMMGSFGLAMLLMVVVSMLMYSALWFAPALITLQNLSPVEAIKASFAGCWKNFLAGLVYFITATILMILGAIPLGLGLLVVLPMLMVSIYAGYRDIFIEE</sequence>
<keyword evidence="1" id="KW-0472">Membrane</keyword>
<evidence type="ECO:0000256" key="1">
    <source>
        <dbReference type="SAM" id="Phobius"/>
    </source>
</evidence>
<dbReference type="EMBL" id="JABCSC020000007">
    <property type="protein sequence ID" value="NSL57023.1"/>
    <property type="molecule type" value="Genomic_DNA"/>
</dbReference>
<name>A0ABX2IS30_9RHOO</name>
<proteinExistence type="predicted"/>
<dbReference type="NCBIfam" id="NF041043">
    <property type="entry name" value="BPSS1780_fam"/>
    <property type="match status" value="1"/>
</dbReference>
<evidence type="ECO:0000313" key="3">
    <source>
        <dbReference type="Proteomes" id="UP000778523"/>
    </source>
</evidence>
<dbReference type="Proteomes" id="UP000778523">
    <property type="component" value="Unassembled WGS sequence"/>
</dbReference>
<dbReference type="RefSeq" id="WP_170023291.1">
    <property type="nucleotide sequence ID" value="NZ_JABCSC020000007.1"/>
</dbReference>
<keyword evidence="3" id="KW-1185">Reference proteome</keyword>
<organism evidence="2 3">
    <name type="scientific">Uliginosibacterium aquaticum</name>
    <dbReference type="NCBI Taxonomy" id="2731212"/>
    <lineage>
        <taxon>Bacteria</taxon>
        <taxon>Pseudomonadati</taxon>
        <taxon>Pseudomonadota</taxon>
        <taxon>Betaproteobacteria</taxon>
        <taxon>Rhodocyclales</taxon>
        <taxon>Zoogloeaceae</taxon>
        <taxon>Uliginosibacterium</taxon>
    </lineage>
</organism>
<protein>
    <recommendedName>
        <fullName evidence="4">Transmembrane protein</fullName>
    </recommendedName>
</protein>